<reference evidence="1 2" key="1">
    <citation type="submission" date="2019-09" db="EMBL/GenBank/DDBJ databases">
        <title>Draft genome of the ectomycorrhizal ascomycete Sphaerosporella brunnea.</title>
        <authorList>
            <consortium name="DOE Joint Genome Institute"/>
            <person name="Benucci G.M."/>
            <person name="Marozzi G."/>
            <person name="Antonielli L."/>
            <person name="Sanchez S."/>
            <person name="Marco P."/>
            <person name="Wang X."/>
            <person name="Falini L.B."/>
            <person name="Barry K."/>
            <person name="Haridas S."/>
            <person name="Lipzen A."/>
            <person name="Labutti K."/>
            <person name="Grigoriev I.V."/>
            <person name="Murat C."/>
            <person name="Martin F."/>
            <person name="Albertini E."/>
            <person name="Donnini D."/>
            <person name="Bonito G."/>
        </authorList>
    </citation>
    <scope>NUCLEOTIDE SEQUENCE [LARGE SCALE GENOMIC DNA]</scope>
    <source>
        <strain evidence="1 2">Sb_GMNB300</strain>
    </source>
</reference>
<dbReference type="Proteomes" id="UP000326924">
    <property type="component" value="Unassembled WGS sequence"/>
</dbReference>
<proteinExistence type="predicted"/>
<accession>A0A5J5EUL6</accession>
<protein>
    <submittedName>
        <fullName evidence="1">Uncharacterized protein</fullName>
    </submittedName>
</protein>
<evidence type="ECO:0000313" key="1">
    <source>
        <dbReference type="EMBL" id="KAA8904560.1"/>
    </source>
</evidence>
<dbReference type="AlphaFoldDB" id="A0A5J5EUL6"/>
<dbReference type="InParanoid" id="A0A5J5EUL6"/>
<organism evidence="1 2">
    <name type="scientific">Sphaerosporella brunnea</name>
    <dbReference type="NCBI Taxonomy" id="1250544"/>
    <lineage>
        <taxon>Eukaryota</taxon>
        <taxon>Fungi</taxon>
        <taxon>Dikarya</taxon>
        <taxon>Ascomycota</taxon>
        <taxon>Pezizomycotina</taxon>
        <taxon>Pezizomycetes</taxon>
        <taxon>Pezizales</taxon>
        <taxon>Pyronemataceae</taxon>
        <taxon>Sphaerosporella</taxon>
    </lineage>
</organism>
<comment type="caution">
    <text evidence="1">The sequence shown here is derived from an EMBL/GenBank/DDBJ whole genome shotgun (WGS) entry which is preliminary data.</text>
</comment>
<keyword evidence="2" id="KW-1185">Reference proteome</keyword>
<gene>
    <name evidence="1" type="ORF">FN846DRAFT_28858</name>
</gene>
<evidence type="ECO:0000313" key="2">
    <source>
        <dbReference type="Proteomes" id="UP000326924"/>
    </source>
</evidence>
<name>A0A5J5EUL6_9PEZI</name>
<sequence>MRLLRMTIHNLARLGLTYFLQQQHSAKQNASPFGLARSEKELARSLDVVLLLLEWTDSPISLTHYSPVIGETPFCCDDDMYLISKGERFRVCTVLARFTDCDYSNTHAAQALPRNISYTHSCLSISGTRHGEKKKKKKKNCCCTVQDCIMLRIRGRRVAVCAFRQKRPRKASQPARQLPTTAMDVAAFVRPSSRGHPPPSPLQVLELDPRRRRYGIGRGVGRLNGSQSSARVVGDAAVPTGWWWHGKKALFCATRLGRGGLISTPSIPIRCLLFPCTETEKKSCYFVCRHGI</sequence>
<dbReference type="EMBL" id="VXIS01000107">
    <property type="protein sequence ID" value="KAA8904560.1"/>
    <property type="molecule type" value="Genomic_DNA"/>
</dbReference>